<dbReference type="InParanoid" id="A0A0V0QK81"/>
<dbReference type="OrthoDB" id="190375at2759"/>
<comment type="caution">
    <text evidence="2">The sequence shown here is derived from an EMBL/GenBank/DDBJ whole genome shotgun (WGS) entry which is preliminary data.</text>
</comment>
<gene>
    <name evidence="2" type="ORF">PPERSA_11918</name>
</gene>
<proteinExistence type="predicted"/>
<accession>A0A0V0QK81</accession>
<evidence type="ECO:0000313" key="2">
    <source>
        <dbReference type="EMBL" id="KRX02578.1"/>
    </source>
</evidence>
<evidence type="ECO:0000256" key="1">
    <source>
        <dbReference type="SAM" id="MobiDB-lite"/>
    </source>
</evidence>
<feature type="compositionally biased region" description="Polar residues" evidence="1">
    <location>
        <begin position="215"/>
        <end position="230"/>
    </location>
</feature>
<dbReference type="Gene3D" id="1.20.5.190">
    <property type="match status" value="1"/>
</dbReference>
<dbReference type="EMBL" id="LDAU01000154">
    <property type="protein sequence ID" value="KRX02578.1"/>
    <property type="molecule type" value="Genomic_DNA"/>
</dbReference>
<dbReference type="OMA" id="NIEVEMH"/>
<dbReference type="Proteomes" id="UP000054937">
    <property type="component" value="Unassembled WGS sequence"/>
</dbReference>
<dbReference type="AlphaFoldDB" id="A0A0V0QK81"/>
<protein>
    <recommendedName>
        <fullName evidence="4">IQ motif, EF-hand binding site</fullName>
    </recommendedName>
</protein>
<keyword evidence="3" id="KW-1185">Reference proteome</keyword>
<reference evidence="2 3" key="1">
    <citation type="journal article" date="2015" name="Sci. Rep.">
        <title>Genome of the facultative scuticociliatosis pathogen Pseudocohnilembus persalinus provides insight into its virulence through horizontal gene transfer.</title>
        <authorList>
            <person name="Xiong J."/>
            <person name="Wang G."/>
            <person name="Cheng J."/>
            <person name="Tian M."/>
            <person name="Pan X."/>
            <person name="Warren A."/>
            <person name="Jiang C."/>
            <person name="Yuan D."/>
            <person name="Miao W."/>
        </authorList>
    </citation>
    <scope>NUCLEOTIDE SEQUENCE [LARGE SCALE GENOMIC DNA]</scope>
    <source>
        <strain evidence="2">36N120E</strain>
    </source>
</reference>
<feature type="compositionally biased region" description="Low complexity" evidence="1">
    <location>
        <begin position="231"/>
        <end position="251"/>
    </location>
</feature>
<name>A0A0V0QK81_PSEPJ</name>
<sequence>MSKFNGENFQFGKEIENNYNIVIEEYYRQIRETEKFWNQDNYQALKIQAYYKIYFARIKENEINKKNLEYFSNQATIIQRHFRGFHTRKYVHDFFARKQFLKLLQNKNEVFLQDLKATSEQERVEEERRQEAIARGEFNELAKNLHHLTSTNQIPGVYNPPYAQQKKTAFNIEVEMHLQATFKANYKWKPPTKDDIQKYSIRPQKPGQLKPMTKRPSSGLNSQMGTQQYGTQNNYNNTNNKNINNTNSLRNKSQLSQKSLQAVQ</sequence>
<feature type="compositionally biased region" description="Polar residues" evidence="1">
    <location>
        <begin position="252"/>
        <end position="264"/>
    </location>
</feature>
<evidence type="ECO:0008006" key="4">
    <source>
        <dbReference type="Google" id="ProtNLM"/>
    </source>
</evidence>
<dbReference type="PROSITE" id="PS50096">
    <property type="entry name" value="IQ"/>
    <property type="match status" value="1"/>
</dbReference>
<dbReference type="Pfam" id="PF00612">
    <property type="entry name" value="IQ"/>
    <property type="match status" value="1"/>
</dbReference>
<organism evidence="2 3">
    <name type="scientific">Pseudocohnilembus persalinus</name>
    <name type="common">Ciliate</name>
    <dbReference type="NCBI Taxonomy" id="266149"/>
    <lineage>
        <taxon>Eukaryota</taxon>
        <taxon>Sar</taxon>
        <taxon>Alveolata</taxon>
        <taxon>Ciliophora</taxon>
        <taxon>Intramacronucleata</taxon>
        <taxon>Oligohymenophorea</taxon>
        <taxon>Scuticociliatia</taxon>
        <taxon>Philasterida</taxon>
        <taxon>Pseudocohnilembidae</taxon>
        <taxon>Pseudocohnilembus</taxon>
    </lineage>
</organism>
<evidence type="ECO:0000313" key="3">
    <source>
        <dbReference type="Proteomes" id="UP000054937"/>
    </source>
</evidence>
<feature type="region of interest" description="Disordered" evidence="1">
    <location>
        <begin position="192"/>
        <end position="264"/>
    </location>
</feature>
<dbReference type="InterPro" id="IPR000048">
    <property type="entry name" value="IQ_motif_EF-hand-BS"/>
</dbReference>